<dbReference type="GO" id="GO:0006098">
    <property type="term" value="P:pentose-phosphate shunt"/>
    <property type="evidence" value="ECO:0007669"/>
    <property type="project" value="UniProtKB-UniPathway"/>
</dbReference>
<dbReference type="FunFam" id="1.10.1040.10:FF:000002">
    <property type="entry name" value="6-phosphogluconate dehydrogenase, decarboxylating"/>
    <property type="match status" value="1"/>
</dbReference>
<evidence type="ECO:0000256" key="10">
    <source>
        <dbReference type="SAM" id="MobiDB-lite"/>
    </source>
</evidence>
<feature type="binding site" description="in other chain" evidence="7">
    <location>
        <begin position="204"/>
        <end position="205"/>
    </location>
    <ligand>
        <name>substrate</name>
        <note>ligand shared between dimeric partners</note>
    </ligand>
</feature>
<keyword evidence="5 9" id="KW-0521">NADP</keyword>
<dbReference type="Gene3D" id="1.10.1040.10">
    <property type="entry name" value="N-(1-d-carboxylethyl)-l-norvaline Dehydrogenase, domain 2"/>
    <property type="match status" value="1"/>
</dbReference>
<dbReference type="STRING" id="1523247.SAMN05660464_3576"/>
<keyword evidence="5 9" id="KW-0570">Pentose shunt</keyword>
<feature type="binding site" evidence="8">
    <location>
        <begin position="28"/>
        <end position="33"/>
    </location>
    <ligand>
        <name>NADP(+)</name>
        <dbReference type="ChEBI" id="CHEBI:58349"/>
    </ligand>
</feature>
<evidence type="ECO:0000256" key="7">
    <source>
        <dbReference type="PIRSR" id="PIRSR000109-2"/>
    </source>
</evidence>
<feature type="binding site" description="in other chain" evidence="7">
    <location>
        <begin position="147"/>
        <end position="149"/>
    </location>
    <ligand>
        <name>substrate</name>
        <note>ligand shared between dimeric partners</note>
    </ligand>
</feature>
<dbReference type="Proteomes" id="UP000198857">
    <property type="component" value="Unassembled WGS sequence"/>
</dbReference>
<dbReference type="FunFam" id="3.40.50.720:FF:000007">
    <property type="entry name" value="6-phosphogluconate dehydrogenase, decarboxylating"/>
    <property type="match status" value="1"/>
</dbReference>
<evidence type="ECO:0000256" key="4">
    <source>
        <dbReference type="ARBA" id="ARBA00023064"/>
    </source>
</evidence>
<gene>
    <name evidence="12" type="ORF">SAMN05660464_3576</name>
</gene>
<dbReference type="GO" id="GO:0004616">
    <property type="term" value="F:phosphogluconate dehydrogenase (decarboxylating) activity"/>
    <property type="evidence" value="ECO:0007669"/>
    <property type="project" value="UniProtKB-EC"/>
</dbReference>
<evidence type="ECO:0000256" key="8">
    <source>
        <dbReference type="PIRSR" id="PIRSR000109-3"/>
    </source>
</evidence>
<dbReference type="Gene3D" id="1.20.5.320">
    <property type="entry name" value="6-Phosphogluconate Dehydrogenase, domain 3"/>
    <property type="match status" value="1"/>
</dbReference>
<feature type="active site" description="Proton donor" evidence="6">
    <location>
        <position position="208"/>
    </location>
</feature>
<dbReference type="Gene3D" id="3.40.50.720">
    <property type="entry name" value="NAD(P)-binding Rossmann-like Domain"/>
    <property type="match status" value="1"/>
</dbReference>
<comment type="pathway">
    <text evidence="5 9">Carbohydrate degradation; pentose phosphate pathway; D-ribulose 5-phosphate from D-glucose 6-phosphate (oxidative stage): step 3/3.</text>
</comment>
<accession>A0A1I5RJD1</accession>
<dbReference type="InterPro" id="IPR006113">
    <property type="entry name" value="6PGDH_Gnd/GntZ"/>
</dbReference>
<dbReference type="AlphaFoldDB" id="A0A1I5RJD1"/>
<dbReference type="Pfam" id="PF03446">
    <property type="entry name" value="NAD_binding_2"/>
    <property type="match status" value="1"/>
</dbReference>
<dbReference type="InterPro" id="IPR013328">
    <property type="entry name" value="6PGD_dom2"/>
</dbReference>
<comment type="catalytic activity">
    <reaction evidence="5 9">
        <text>6-phospho-D-gluconate + NADP(+) = D-ribulose 5-phosphate + CO2 + NADPH</text>
        <dbReference type="Rhea" id="RHEA:10116"/>
        <dbReference type="ChEBI" id="CHEBI:16526"/>
        <dbReference type="ChEBI" id="CHEBI:57783"/>
        <dbReference type="ChEBI" id="CHEBI:58121"/>
        <dbReference type="ChEBI" id="CHEBI:58349"/>
        <dbReference type="ChEBI" id="CHEBI:58759"/>
        <dbReference type="EC" id="1.1.1.44"/>
    </reaction>
</comment>
<dbReference type="NCBIfam" id="TIGR00873">
    <property type="entry name" value="gnd"/>
    <property type="match status" value="1"/>
</dbReference>
<evidence type="ECO:0000259" key="11">
    <source>
        <dbReference type="SMART" id="SM01350"/>
    </source>
</evidence>
<feature type="binding site" evidence="7">
    <location>
        <position position="472"/>
    </location>
    <ligand>
        <name>substrate</name>
        <note>ligand shared between dimeric partners</note>
    </ligand>
</feature>
<protein>
    <recommendedName>
        <fullName evidence="5 9">6-phosphogluconate dehydrogenase, decarboxylating</fullName>
        <ecNumber evidence="5 9">1.1.1.44</ecNumber>
    </recommendedName>
</protein>
<feature type="binding site" evidence="8">
    <location>
        <begin position="51"/>
        <end position="53"/>
    </location>
    <ligand>
        <name>NADP(+)</name>
        <dbReference type="ChEBI" id="CHEBI:58349"/>
    </ligand>
</feature>
<dbReference type="NCBIfam" id="NF006765">
    <property type="entry name" value="PRK09287.1"/>
    <property type="match status" value="1"/>
</dbReference>
<dbReference type="InterPro" id="IPR036291">
    <property type="entry name" value="NAD(P)-bd_dom_sf"/>
</dbReference>
<feature type="binding site" evidence="8">
    <location>
        <begin position="93"/>
        <end position="95"/>
    </location>
    <ligand>
        <name>NADP(+)</name>
        <dbReference type="ChEBI" id="CHEBI:58349"/>
    </ligand>
</feature>
<dbReference type="EC" id="1.1.1.44" evidence="5 9"/>
<feature type="binding site" evidence="8">
    <location>
        <position position="121"/>
    </location>
    <ligand>
        <name>NADP(+)</name>
        <dbReference type="ChEBI" id="CHEBI:58349"/>
    </ligand>
</feature>
<dbReference type="PANTHER" id="PTHR11811">
    <property type="entry name" value="6-PHOSPHOGLUCONATE DEHYDROGENASE"/>
    <property type="match status" value="1"/>
</dbReference>
<dbReference type="InterPro" id="IPR006183">
    <property type="entry name" value="Pgluconate_DH"/>
</dbReference>
<name>A0A1I5RJD1_9ACTN</name>
<dbReference type="SMART" id="SM01350">
    <property type="entry name" value="6PGD"/>
    <property type="match status" value="1"/>
</dbReference>
<evidence type="ECO:0000256" key="2">
    <source>
        <dbReference type="ARBA" id="ARBA00011738"/>
    </source>
</evidence>
<dbReference type="PIRSF" id="PIRSF000109">
    <property type="entry name" value="6PGD"/>
    <property type="match status" value="1"/>
</dbReference>
<dbReference type="Pfam" id="PF00393">
    <property type="entry name" value="6PGD"/>
    <property type="match status" value="1"/>
</dbReference>
<keyword evidence="13" id="KW-1185">Reference proteome</keyword>
<feature type="active site" description="Proton acceptor" evidence="6">
    <location>
        <position position="201"/>
    </location>
</feature>
<keyword evidence="3 5" id="KW-0560">Oxidoreductase</keyword>
<comment type="subunit">
    <text evidence="2 5">Homodimer.</text>
</comment>
<comment type="function">
    <text evidence="5">Catalyzes the oxidative decarboxylation of 6-phosphogluconate to ribulose 5-phosphate and CO(2), with concomitant reduction of NADP to NADPH.</text>
</comment>
<dbReference type="SUPFAM" id="SSF48179">
    <property type="entry name" value="6-phosphogluconate dehydrogenase C-terminal domain-like"/>
    <property type="match status" value="1"/>
</dbReference>
<proteinExistence type="inferred from homology"/>
<evidence type="ECO:0000256" key="5">
    <source>
        <dbReference type="PIRNR" id="PIRNR000109"/>
    </source>
</evidence>
<evidence type="ECO:0000256" key="6">
    <source>
        <dbReference type="PIRSR" id="PIRSR000109-1"/>
    </source>
</evidence>
<feature type="binding site" evidence="7">
    <location>
        <position position="466"/>
    </location>
    <ligand>
        <name>substrate</name>
        <note>ligand shared between dimeric partners</note>
    </ligand>
</feature>
<feature type="binding site" description="in other chain" evidence="7">
    <location>
        <position position="279"/>
    </location>
    <ligand>
        <name>substrate</name>
        <note>ligand shared between dimeric partners</note>
    </ligand>
</feature>
<dbReference type="InterPro" id="IPR008927">
    <property type="entry name" value="6-PGluconate_DH-like_C_sf"/>
</dbReference>
<dbReference type="PROSITE" id="PS00461">
    <property type="entry name" value="6PGD"/>
    <property type="match status" value="1"/>
</dbReference>
<dbReference type="InterPro" id="IPR006114">
    <property type="entry name" value="6PGDH_C"/>
</dbReference>
<comment type="similarity">
    <text evidence="1 5 9">Belongs to the 6-phosphogluconate dehydrogenase family.</text>
</comment>
<feature type="binding site" description="in other chain" evidence="7">
    <location>
        <position position="306"/>
    </location>
    <ligand>
        <name>substrate</name>
        <note>ligand shared between dimeric partners</note>
    </ligand>
</feature>
<evidence type="ECO:0000256" key="9">
    <source>
        <dbReference type="RuleBase" id="RU000485"/>
    </source>
</evidence>
<evidence type="ECO:0000313" key="12">
    <source>
        <dbReference type="EMBL" id="SFP58674.1"/>
    </source>
</evidence>
<feature type="binding site" description="in other chain" evidence="7">
    <location>
        <position position="209"/>
    </location>
    <ligand>
        <name>substrate</name>
        <note>ligand shared between dimeric partners</note>
    </ligand>
</feature>
<dbReference type="InterPro" id="IPR006115">
    <property type="entry name" value="6PGDH_NADP-bd"/>
</dbReference>
<evidence type="ECO:0000313" key="13">
    <source>
        <dbReference type="Proteomes" id="UP000198857"/>
    </source>
</evidence>
<sequence length="497" mass="52639">MRPVRALLAGPRGGAAWPGMSQEIGVTGLAVMGANLARNLARHGCRVVVHNRTRARTDALLAAHGDEGEFVATGSTGEFVATLQRPRRIIVMVQAGASTDAVVHELMDLLDAGDVLVDGGNARYTDTIRRTAALAEKGVHFVGAGISGGEEGALLGPSIMPGGSAEAYALIGPLLESIAAVVDGTPCCTHVDGDGAGHFVKMVHNGIEYADMQLIAEAYDLLRVRLGMSPAEIGEVFAGWNAGDLDSYLIEITAEVLRHVDADTGRPFVDVVLDQAEQKGTGRWTVQSALDLGVPVSGIAEAVFARALSGHAEQRGPARGALPGPAAPPEPVTDRDGFVEAVRQALYASKVVAYAQGFDQVAAGAEAHGWHVDRAALATIWRGGCIIRARFLDRIRQAFTDDPALTTLLVHPYFRDAVAQCQEGWRTVVVEAARAGVPAPGFASALAYYDGLRAERLPAALVQGLRDLFGAHTYRRVDREGSFHTLWSEDRSERPVG</sequence>
<feature type="binding site" description="in other chain" evidence="7">
    <location>
        <position position="121"/>
    </location>
    <ligand>
        <name>substrate</name>
        <note>ligand shared between dimeric partners</note>
    </ligand>
</feature>
<dbReference type="GO" id="GO:0019521">
    <property type="term" value="P:D-gluconate metabolic process"/>
    <property type="evidence" value="ECO:0007669"/>
    <property type="project" value="UniProtKB-KW"/>
</dbReference>
<reference evidence="13" key="1">
    <citation type="submission" date="2016-10" db="EMBL/GenBank/DDBJ databases">
        <authorList>
            <person name="Varghese N."/>
            <person name="Submissions S."/>
        </authorList>
    </citation>
    <scope>NUCLEOTIDE SEQUENCE [LARGE SCALE GENOMIC DNA]</scope>
    <source>
        <strain evidence="13">DSM 44208</strain>
    </source>
</reference>
<feature type="domain" description="6-phosphogluconate dehydrogenase C-terminal" evidence="11">
    <location>
        <begin position="197"/>
        <end position="488"/>
    </location>
</feature>
<dbReference type="InterPro" id="IPR006184">
    <property type="entry name" value="6PGdom_BS"/>
</dbReference>
<keyword evidence="4 9" id="KW-0311">Gluconate utilization</keyword>
<dbReference type="UniPathway" id="UPA00115">
    <property type="reaction ID" value="UER00410"/>
</dbReference>
<organism evidence="12 13">
    <name type="scientific">Geodermatophilus dictyosporus</name>
    <dbReference type="NCBI Taxonomy" id="1523247"/>
    <lineage>
        <taxon>Bacteria</taxon>
        <taxon>Bacillati</taxon>
        <taxon>Actinomycetota</taxon>
        <taxon>Actinomycetes</taxon>
        <taxon>Geodermatophilales</taxon>
        <taxon>Geodermatophilaceae</taxon>
        <taxon>Geodermatophilus</taxon>
    </lineage>
</organism>
<dbReference type="SUPFAM" id="SSF51735">
    <property type="entry name" value="NAD(P)-binding Rossmann-fold domains"/>
    <property type="match status" value="1"/>
</dbReference>
<dbReference type="PRINTS" id="PR00076">
    <property type="entry name" value="6PGDHDRGNASE"/>
</dbReference>
<dbReference type="EMBL" id="FOWQ01000006">
    <property type="protein sequence ID" value="SFP58674.1"/>
    <property type="molecule type" value="Genomic_DNA"/>
</dbReference>
<dbReference type="GO" id="GO:0050661">
    <property type="term" value="F:NADP binding"/>
    <property type="evidence" value="ECO:0007669"/>
    <property type="project" value="InterPro"/>
</dbReference>
<feature type="region of interest" description="Disordered" evidence="10">
    <location>
        <begin position="315"/>
        <end position="334"/>
    </location>
</feature>
<evidence type="ECO:0000256" key="3">
    <source>
        <dbReference type="ARBA" id="ARBA00023002"/>
    </source>
</evidence>
<evidence type="ECO:0000256" key="1">
    <source>
        <dbReference type="ARBA" id="ARBA00008419"/>
    </source>
</evidence>